<keyword evidence="3" id="KW-1185">Reference proteome</keyword>
<protein>
    <recommendedName>
        <fullName evidence="1">Transposase InsH N-terminal domain-containing protein</fullName>
    </recommendedName>
</protein>
<dbReference type="Pfam" id="PF05598">
    <property type="entry name" value="DUF772"/>
    <property type="match status" value="1"/>
</dbReference>
<dbReference type="EMBL" id="FNCE01000001">
    <property type="protein sequence ID" value="SDF58714.1"/>
    <property type="molecule type" value="Genomic_DNA"/>
</dbReference>
<evidence type="ECO:0000259" key="1">
    <source>
        <dbReference type="Pfam" id="PF05598"/>
    </source>
</evidence>
<organism evidence="2 3">
    <name type="scientific">Limimonas halophila</name>
    <dbReference type="NCBI Taxonomy" id="1082479"/>
    <lineage>
        <taxon>Bacteria</taxon>
        <taxon>Pseudomonadati</taxon>
        <taxon>Pseudomonadota</taxon>
        <taxon>Alphaproteobacteria</taxon>
        <taxon>Rhodospirillales</taxon>
        <taxon>Rhodovibrionaceae</taxon>
        <taxon>Limimonas</taxon>
    </lineage>
</organism>
<evidence type="ECO:0000313" key="3">
    <source>
        <dbReference type="Proteomes" id="UP000199415"/>
    </source>
</evidence>
<dbReference type="Proteomes" id="UP000199415">
    <property type="component" value="Unassembled WGS sequence"/>
</dbReference>
<accession>A0A1G7MAR6</accession>
<dbReference type="InterPro" id="IPR008490">
    <property type="entry name" value="Transposase_InsH_N"/>
</dbReference>
<dbReference type="AlphaFoldDB" id="A0A1G7MAR6"/>
<reference evidence="2 3" key="1">
    <citation type="submission" date="2016-10" db="EMBL/GenBank/DDBJ databases">
        <authorList>
            <person name="de Groot N.N."/>
        </authorList>
    </citation>
    <scope>NUCLEOTIDE SEQUENCE [LARGE SCALE GENOMIC DNA]</scope>
    <source>
        <strain evidence="2 3">DSM 25584</strain>
    </source>
</reference>
<proteinExistence type="predicted"/>
<dbReference type="OrthoDB" id="9774608at2"/>
<name>A0A1G7MAR6_9PROT</name>
<feature type="domain" description="Transposase InsH N-terminal" evidence="1">
    <location>
        <begin position="16"/>
        <end position="74"/>
    </location>
</feature>
<gene>
    <name evidence="2" type="ORF">SAMN05216241_101539</name>
</gene>
<dbReference type="STRING" id="1082479.SAMN05216241_101539"/>
<evidence type="ECO:0000313" key="2">
    <source>
        <dbReference type="EMBL" id="SDF58714.1"/>
    </source>
</evidence>
<sequence>MRGDDSRSGALFSYVDLEQRVPLDHPLRVIRGVVDDALKELSPTFEAIYSDRRRPSIPPEWLMRALVLQLHHGIC</sequence>